<organism evidence="2 3">
    <name type="scientific">Kineococcus gynurae</name>
    <dbReference type="NCBI Taxonomy" id="452979"/>
    <lineage>
        <taxon>Bacteria</taxon>
        <taxon>Bacillati</taxon>
        <taxon>Actinomycetota</taxon>
        <taxon>Actinomycetes</taxon>
        <taxon>Kineosporiales</taxon>
        <taxon>Kineosporiaceae</taxon>
        <taxon>Kineococcus</taxon>
    </lineage>
</organism>
<feature type="compositionally biased region" description="Low complexity" evidence="1">
    <location>
        <begin position="150"/>
        <end position="160"/>
    </location>
</feature>
<protein>
    <recommendedName>
        <fullName evidence="4">ATPase</fullName>
    </recommendedName>
</protein>
<dbReference type="RefSeq" id="WP_380137345.1">
    <property type="nucleotide sequence ID" value="NZ_JBHLUI010000008.1"/>
</dbReference>
<evidence type="ECO:0000313" key="2">
    <source>
        <dbReference type="EMBL" id="MFB9378154.1"/>
    </source>
</evidence>
<keyword evidence="3" id="KW-1185">Reference proteome</keyword>
<accession>A0ABV5LVN5</accession>
<reference evidence="2 3" key="1">
    <citation type="submission" date="2024-09" db="EMBL/GenBank/DDBJ databases">
        <authorList>
            <person name="Sun Q."/>
            <person name="Mori K."/>
        </authorList>
    </citation>
    <scope>NUCLEOTIDE SEQUENCE [LARGE SCALE GENOMIC DNA]</scope>
    <source>
        <strain evidence="2 3">TISTR 1856</strain>
    </source>
</reference>
<dbReference type="Proteomes" id="UP001589748">
    <property type="component" value="Unassembled WGS sequence"/>
</dbReference>
<sequence length="180" mass="19519">MEVHEKLGELAALVSGARSVPLSSSVMVDREQVLRLVAEVRRLLPAEVQQAGDVLAQRDEVLAAAREQAEHELVRAREQAEQLVDSQTVTRAARERADSIITTAREEAARLRTDADAWCDGKLGDFEEELERLQQQARRGRERLKTPKPAAEARAGEAAAPTTTVPQGAVGEGSAPAARP</sequence>
<dbReference type="EMBL" id="JBHMDM010000007">
    <property type="protein sequence ID" value="MFB9378154.1"/>
    <property type="molecule type" value="Genomic_DNA"/>
</dbReference>
<comment type="caution">
    <text evidence="2">The sequence shown here is derived from an EMBL/GenBank/DDBJ whole genome shotgun (WGS) entry which is preliminary data.</text>
</comment>
<evidence type="ECO:0008006" key="4">
    <source>
        <dbReference type="Google" id="ProtNLM"/>
    </source>
</evidence>
<feature type="region of interest" description="Disordered" evidence="1">
    <location>
        <begin position="133"/>
        <end position="180"/>
    </location>
</feature>
<name>A0ABV5LVN5_9ACTN</name>
<proteinExistence type="predicted"/>
<evidence type="ECO:0000256" key="1">
    <source>
        <dbReference type="SAM" id="MobiDB-lite"/>
    </source>
</evidence>
<gene>
    <name evidence="2" type="ORF">ACFFVI_14370</name>
</gene>
<evidence type="ECO:0000313" key="3">
    <source>
        <dbReference type="Proteomes" id="UP001589748"/>
    </source>
</evidence>